<comment type="caution">
    <text evidence="7">The sequence shown here is derived from an EMBL/GenBank/DDBJ whole genome shotgun (WGS) entry which is preliminary data.</text>
</comment>
<evidence type="ECO:0000256" key="1">
    <source>
        <dbReference type="ARBA" id="ARBA00004141"/>
    </source>
</evidence>
<feature type="transmembrane region" description="Helical" evidence="6">
    <location>
        <begin position="60"/>
        <end position="80"/>
    </location>
</feature>
<accession>A0A370TF53</accession>
<comment type="subcellular location">
    <subcellularLocation>
        <location evidence="1">Membrane</location>
        <topology evidence="1">Multi-pass membrane protein</topology>
    </subcellularLocation>
</comment>
<sequence>MALENKAENAQMKLEDISPQPPVSPSAATPTKVELLAEGIALEATHYVEAVGWKFLAEPYIIGSLAAMSFGLFSAAWGFAPPASVLIWINADIGSATQSNGFLFSVMQTLGTTLGYMFVGRLSEVYGRRWVMIVFTLFGLVGCRTPLSTLRILLMSLAIVAGTAQDLNTFIGANILMGLATGAQCCYAFLAGELMPNKHKMLGMAIVVLFCFPGTAMGAYFARSLVEHASWRWIYYIYIISQTLSLALYIIFYHPKEAAQAFNKREQTKKLDFIGIFLLVAGLVLFILGIMTGGSPYPWMSAHVIGMIVSGGLCLIALCVWEHFQGENAFFAVHLFKDVRGFGMNCICSAVGGISYVALSIIWPTHVAYLYSSGSSWETVAAISCTVGFGLWGGMVFLGPLWGPIGHPKLTLIISKLWMTAFIGALAHCGPDNKTFAIVCSFLAALPIGFVEQQTGAIAQLVVGDKDIGTSFGTMGCVRVGVGAIGTAIVLAILNAKLPVELEAHILPAALNAGLPATSVADLFLAVFSASETAMAAVPGINSEIIAAVGRAQLEGYAAAFRYIYYTTIPFGVVAIASAIALRPVAYLLTDHVPKMVENPQAYHGKRDLEKSVD</sequence>
<keyword evidence="2" id="KW-0813">Transport</keyword>
<dbReference type="InterPro" id="IPR036259">
    <property type="entry name" value="MFS_trans_sf"/>
</dbReference>
<keyword evidence="3 6" id="KW-0812">Transmembrane</keyword>
<feature type="transmembrane region" description="Helical" evidence="6">
    <location>
        <begin position="563"/>
        <end position="582"/>
    </location>
</feature>
<dbReference type="PANTHER" id="PTHR23501:SF109">
    <property type="entry name" value="MAJOR FACILITATOR SUPERFAMILY (MFS) PROFILE DOMAIN-CONTAINING PROTEIN-RELATED"/>
    <property type="match status" value="1"/>
</dbReference>
<feature type="transmembrane region" description="Helical" evidence="6">
    <location>
        <begin position="434"/>
        <end position="451"/>
    </location>
</feature>
<evidence type="ECO:0000256" key="6">
    <source>
        <dbReference type="SAM" id="Phobius"/>
    </source>
</evidence>
<dbReference type="Pfam" id="PF06609">
    <property type="entry name" value="TRI12"/>
    <property type="match status" value="1"/>
</dbReference>
<evidence type="ECO:0008006" key="9">
    <source>
        <dbReference type="Google" id="ProtNLM"/>
    </source>
</evidence>
<protein>
    <recommendedName>
        <fullName evidence="9">Major facilitator superfamily (MFS) profile domain-containing protein</fullName>
    </recommendedName>
</protein>
<dbReference type="AlphaFoldDB" id="A0A370TF53"/>
<dbReference type="InterPro" id="IPR010573">
    <property type="entry name" value="MFS_Str1/Tri12-like"/>
</dbReference>
<evidence type="ECO:0000256" key="3">
    <source>
        <dbReference type="ARBA" id="ARBA00022692"/>
    </source>
</evidence>
<organism evidence="7 8">
    <name type="scientific">Venustampulla echinocandica</name>
    <dbReference type="NCBI Taxonomy" id="2656787"/>
    <lineage>
        <taxon>Eukaryota</taxon>
        <taxon>Fungi</taxon>
        <taxon>Dikarya</taxon>
        <taxon>Ascomycota</taxon>
        <taxon>Pezizomycotina</taxon>
        <taxon>Leotiomycetes</taxon>
        <taxon>Helotiales</taxon>
        <taxon>Pleuroascaceae</taxon>
        <taxon>Venustampulla</taxon>
    </lineage>
</organism>
<dbReference type="GO" id="GO:0022857">
    <property type="term" value="F:transmembrane transporter activity"/>
    <property type="evidence" value="ECO:0007669"/>
    <property type="project" value="InterPro"/>
</dbReference>
<feature type="transmembrane region" description="Helical" evidence="6">
    <location>
        <begin position="342"/>
        <end position="363"/>
    </location>
</feature>
<feature type="transmembrane region" description="Helical" evidence="6">
    <location>
        <begin position="472"/>
        <end position="494"/>
    </location>
</feature>
<evidence type="ECO:0000313" key="7">
    <source>
        <dbReference type="EMBL" id="RDL33313.1"/>
    </source>
</evidence>
<keyword evidence="5 6" id="KW-0472">Membrane</keyword>
<dbReference type="PANTHER" id="PTHR23501">
    <property type="entry name" value="MAJOR FACILITATOR SUPERFAMILY"/>
    <property type="match status" value="1"/>
</dbReference>
<feature type="transmembrane region" description="Helical" evidence="6">
    <location>
        <begin position="170"/>
        <end position="190"/>
    </location>
</feature>
<reference evidence="7 8" key="1">
    <citation type="journal article" date="2018" name="IMA Fungus">
        <title>IMA Genome-F 9: Draft genome sequence of Annulohypoxylon stygium, Aspergillus mulundensis, Berkeleyomyces basicola (syn. Thielaviopsis basicola), Ceratocystis smalleyi, two Cercospora beticola strains, Coleophoma cylindrospora, Fusarium fracticaudum, Phialophora cf. hyalina, and Morchella septimelata.</title>
        <authorList>
            <person name="Wingfield B.D."/>
            <person name="Bills G.F."/>
            <person name="Dong Y."/>
            <person name="Huang W."/>
            <person name="Nel W.J."/>
            <person name="Swalarsk-Parry B.S."/>
            <person name="Vaghefi N."/>
            <person name="Wilken P.M."/>
            <person name="An Z."/>
            <person name="de Beer Z.W."/>
            <person name="De Vos L."/>
            <person name="Chen L."/>
            <person name="Duong T.A."/>
            <person name="Gao Y."/>
            <person name="Hammerbacher A."/>
            <person name="Kikkert J.R."/>
            <person name="Li Y."/>
            <person name="Li H."/>
            <person name="Li K."/>
            <person name="Li Q."/>
            <person name="Liu X."/>
            <person name="Ma X."/>
            <person name="Naidoo K."/>
            <person name="Pethybridge S.J."/>
            <person name="Sun J."/>
            <person name="Steenkamp E.T."/>
            <person name="van der Nest M.A."/>
            <person name="van Wyk S."/>
            <person name="Wingfield M.J."/>
            <person name="Xiong C."/>
            <person name="Yue Q."/>
            <person name="Zhang X."/>
        </authorList>
    </citation>
    <scope>NUCLEOTIDE SEQUENCE [LARGE SCALE GENOMIC DNA]</scope>
    <source>
        <strain evidence="7 8">BP 5553</strain>
    </source>
</reference>
<feature type="transmembrane region" description="Helical" evidence="6">
    <location>
        <begin position="233"/>
        <end position="252"/>
    </location>
</feature>
<feature type="transmembrane region" description="Helical" evidence="6">
    <location>
        <begin position="202"/>
        <end position="221"/>
    </location>
</feature>
<evidence type="ECO:0000256" key="4">
    <source>
        <dbReference type="ARBA" id="ARBA00022989"/>
    </source>
</evidence>
<feature type="transmembrane region" description="Helical" evidence="6">
    <location>
        <begin position="375"/>
        <end position="398"/>
    </location>
</feature>
<evidence type="ECO:0000256" key="2">
    <source>
        <dbReference type="ARBA" id="ARBA00022448"/>
    </source>
</evidence>
<dbReference type="RefSeq" id="XP_031866806.1">
    <property type="nucleotide sequence ID" value="XM_032017375.1"/>
</dbReference>
<dbReference type="GeneID" id="43601601"/>
<proteinExistence type="predicted"/>
<keyword evidence="4 6" id="KW-1133">Transmembrane helix</keyword>
<evidence type="ECO:0000256" key="5">
    <source>
        <dbReference type="ARBA" id="ARBA00023136"/>
    </source>
</evidence>
<dbReference type="CDD" id="cd06179">
    <property type="entry name" value="MFS_TRI12_like"/>
    <property type="match status" value="1"/>
</dbReference>
<feature type="transmembrane region" description="Helical" evidence="6">
    <location>
        <begin position="273"/>
        <end position="293"/>
    </location>
</feature>
<name>A0A370TF53_9HELO</name>
<dbReference type="EMBL" id="NPIC01000009">
    <property type="protein sequence ID" value="RDL33313.1"/>
    <property type="molecule type" value="Genomic_DNA"/>
</dbReference>
<feature type="transmembrane region" description="Helical" evidence="6">
    <location>
        <begin position="100"/>
        <end position="119"/>
    </location>
</feature>
<dbReference type="Proteomes" id="UP000254866">
    <property type="component" value="Unassembled WGS sequence"/>
</dbReference>
<feature type="transmembrane region" description="Helical" evidence="6">
    <location>
        <begin position="299"/>
        <end position="321"/>
    </location>
</feature>
<gene>
    <name evidence="7" type="ORF">BP5553_08752</name>
</gene>
<dbReference type="SUPFAM" id="SSF103473">
    <property type="entry name" value="MFS general substrate transporter"/>
    <property type="match status" value="1"/>
</dbReference>
<dbReference type="Gene3D" id="1.20.1250.20">
    <property type="entry name" value="MFS general substrate transporter like domains"/>
    <property type="match status" value="1"/>
</dbReference>
<dbReference type="GO" id="GO:0005886">
    <property type="term" value="C:plasma membrane"/>
    <property type="evidence" value="ECO:0007669"/>
    <property type="project" value="TreeGrafter"/>
</dbReference>
<dbReference type="InterPro" id="IPR053791">
    <property type="entry name" value="MFS_Tri12-like"/>
</dbReference>
<dbReference type="OrthoDB" id="4161376at2759"/>
<keyword evidence="8" id="KW-1185">Reference proteome</keyword>
<evidence type="ECO:0000313" key="8">
    <source>
        <dbReference type="Proteomes" id="UP000254866"/>
    </source>
</evidence>
<feature type="transmembrane region" description="Helical" evidence="6">
    <location>
        <begin position="131"/>
        <end position="164"/>
    </location>
</feature>